<dbReference type="Pfam" id="PF00271">
    <property type="entry name" value="Helicase_C"/>
    <property type="match status" value="1"/>
</dbReference>
<dbReference type="PROSITE" id="PS51192">
    <property type="entry name" value="HELICASE_ATP_BIND_1"/>
    <property type="match status" value="1"/>
</dbReference>
<dbReference type="Pfam" id="PF00176">
    <property type="entry name" value="SNF2-rel_dom"/>
    <property type="match status" value="1"/>
</dbReference>
<reference evidence="5" key="1">
    <citation type="journal article" date="2019" name="Int. J. Syst. Evol. Microbiol.">
        <title>The Global Catalogue of Microorganisms (GCM) 10K type strain sequencing project: providing services to taxonomists for standard genome sequencing and annotation.</title>
        <authorList>
            <consortium name="The Broad Institute Genomics Platform"/>
            <consortium name="The Broad Institute Genome Sequencing Center for Infectious Disease"/>
            <person name="Wu L."/>
            <person name="Ma J."/>
        </authorList>
    </citation>
    <scope>NUCLEOTIDE SEQUENCE [LARGE SCALE GENOMIC DNA]</scope>
    <source>
        <strain evidence="5">JCM 17190</strain>
    </source>
</reference>
<dbReference type="InterPro" id="IPR027417">
    <property type="entry name" value="P-loop_NTPase"/>
</dbReference>
<dbReference type="EMBL" id="BAABDF010000007">
    <property type="protein sequence ID" value="GAA3874427.1"/>
    <property type="molecule type" value="Genomic_DNA"/>
</dbReference>
<comment type="caution">
    <text evidence="4">The sequence shown here is derived from an EMBL/GenBank/DDBJ whole genome shotgun (WGS) entry which is preliminary data.</text>
</comment>
<keyword evidence="4" id="KW-0547">Nucleotide-binding</keyword>
<dbReference type="SUPFAM" id="SSF52540">
    <property type="entry name" value="P-loop containing nucleoside triphosphate hydrolases"/>
    <property type="match status" value="2"/>
</dbReference>
<evidence type="ECO:0000259" key="2">
    <source>
        <dbReference type="PROSITE" id="PS51192"/>
    </source>
</evidence>
<dbReference type="InterPro" id="IPR038718">
    <property type="entry name" value="SNF2-like_sf"/>
</dbReference>
<dbReference type="SMART" id="SM00487">
    <property type="entry name" value="DEXDc"/>
    <property type="match status" value="1"/>
</dbReference>
<sequence>MTDFQFDIENEGVCIRASGKKDGLFGLFQKREAIDLTQLAGSERTLAIALSRIRAIDCEDKHHRLNAEGLWLDHWMVSRLDDLSANVLGLPKRLSGVEFHAEMNGNIGSDRFSLDWRWDRAGRTIRLTRTGAIVDDGSSLMRLPGPIYDAIVLSGAFDNGRPLPEHWRALSEFRAAIGAVEEKGLARPDGYLRKVEIVTCDKVGLALVPDDPLGFAPLPFVGARLDVNEQPSESSAALSGSELEAFKSEANARGSQPAYRVGKNRFVILDRSVVPIVDVIAKHAAGSDEEKRNFLENADRIVADAIEQALIDDGKLNDSVPSEDQVEAVETALENAWAETREWSERVIEIRQWTKPDLEILEGSGTNWLPQDIDAALGELLGSIPDEKLHAVLDQLLVAQNDCEKEVLIELGVIPVVDTVIQAVSRRLELYLNRSETREDKAPEVTAILPVTHDNFWELEFQEKLRQRPDVGTIDLPREVKAELRPHQIAAFHWQCEAWSAGLPGVLNADEQGLGKTLQTLSFLSWLSNQMEEGITETLPFLIVAPTSLLRNWEDELAIHLDEGVWGEPVRLYGNGLKSWRVRGSRGRDIQDGSSKLDLSSLNDGTAPRLVITTYQTLANYAVTFAETNFAVAVFDEIQNLKNPATLRSNAAKAVNADFRIGLTGTPVENATRDIWAVMDQLFAGALGSLNDFRIAFDVPKQGNMKQLHQAIFMSNQGYPSLGLRRTKEFAASDLPPKVRVLHPRIMPDVQALRYDEARKPGQSLFGLLHHIRRTSLHPGLLDGEEPENFVHASARVSAAVDILHSIKAKNERALVFVENLDVQTWLAELLKIEFGLSRVDIINGATPVSRRKAITDRFQRHIDSDEGFDILILGPRAAGTGLTLTAANHVIHLTRWWNPAVEEQCNDRTHRIGQSRPVTVHIPLAIHPRLQRQSFDCLLQSLMKRKRTLADSVLWPPEGDENEVRALYDAIVSDEVECEERPDFEDLTLVDRPDLDVERLGPDILRVRPKRGGASVVVALQDTALNAGVLKFESDAAAIVLSEREKWRSNLSVPVSFLNEQTLWPEFVLPE</sequence>
<dbReference type="Proteomes" id="UP001399917">
    <property type="component" value="Unassembled WGS sequence"/>
</dbReference>
<name>A0ABP7KFQ6_9RHOB</name>
<dbReference type="InterPro" id="IPR014001">
    <property type="entry name" value="Helicase_ATP-bd"/>
</dbReference>
<dbReference type="InterPro" id="IPR049730">
    <property type="entry name" value="SNF2/RAD54-like_C"/>
</dbReference>
<keyword evidence="5" id="KW-1185">Reference proteome</keyword>
<dbReference type="RefSeq" id="WP_344847633.1">
    <property type="nucleotide sequence ID" value="NZ_BAABDF010000007.1"/>
</dbReference>
<gene>
    <name evidence="4" type="ORF">GCM10022404_25360</name>
</gene>
<organism evidence="4 5">
    <name type="scientific">Celeribacter arenosi</name>
    <dbReference type="NCBI Taxonomy" id="792649"/>
    <lineage>
        <taxon>Bacteria</taxon>
        <taxon>Pseudomonadati</taxon>
        <taxon>Pseudomonadota</taxon>
        <taxon>Alphaproteobacteria</taxon>
        <taxon>Rhodobacterales</taxon>
        <taxon>Roseobacteraceae</taxon>
        <taxon>Celeribacter</taxon>
    </lineage>
</organism>
<evidence type="ECO:0000259" key="3">
    <source>
        <dbReference type="PROSITE" id="PS51194"/>
    </source>
</evidence>
<evidence type="ECO:0000313" key="5">
    <source>
        <dbReference type="Proteomes" id="UP001399917"/>
    </source>
</evidence>
<protein>
    <submittedName>
        <fullName evidence="4">DEAD/DEAH box helicase</fullName>
    </submittedName>
</protein>
<dbReference type="SMART" id="SM00490">
    <property type="entry name" value="HELICc"/>
    <property type="match status" value="1"/>
</dbReference>
<dbReference type="PANTHER" id="PTHR10799">
    <property type="entry name" value="SNF2/RAD54 HELICASE FAMILY"/>
    <property type="match status" value="1"/>
</dbReference>
<feature type="domain" description="Helicase C-terminal" evidence="3">
    <location>
        <begin position="799"/>
        <end position="951"/>
    </location>
</feature>
<keyword evidence="4" id="KW-0067">ATP-binding</keyword>
<keyword evidence="1" id="KW-0378">Hydrolase</keyword>
<feature type="domain" description="Helicase ATP-binding" evidence="2">
    <location>
        <begin position="497"/>
        <end position="685"/>
    </location>
</feature>
<dbReference type="Gene3D" id="3.40.50.300">
    <property type="entry name" value="P-loop containing nucleotide triphosphate hydrolases"/>
    <property type="match status" value="1"/>
</dbReference>
<dbReference type="PROSITE" id="PS51194">
    <property type="entry name" value="HELICASE_CTER"/>
    <property type="match status" value="1"/>
</dbReference>
<proteinExistence type="predicted"/>
<evidence type="ECO:0000256" key="1">
    <source>
        <dbReference type="ARBA" id="ARBA00022801"/>
    </source>
</evidence>
<dbReference type="InterPro" id="IPR001650">
    <property type="entry name" value="Helicase_C-like"/>
</dbReference>
<dbReference type="InterPro" id="IPR000330">
    <property type="entry name" value="SNF2_N"/>
</dbReference>
<dbReference type="GO" id="GO:0004386">
    <property type="term" value="F:helicase activity"/>
    <property type="evidence" value="ECO:0007669"/>
    <property type="project" value="UniProtKB-KW"/>
</dbReference>
<keyword evidence="4" id="KW-0347">Helicase</keyword>
<accession>A0ABP7KFQ6</accession>
<dbReference type="CDD" id="cd18793">
    <property type="entry name" value="SF2_C_SNF"/>
    <property type="match status" value="1"/>
</dbReference>
<dbReference type="Gene3D" id="3.40.50.10810">
    <property type="entry name" value="Tandem AAA-ATPase domain"/>
    <property type="match status" value="1"/>
</dbReference>
<evidence type="ECO:0000313" key="4">
    <source>
        <dbReference type="EMBL" id="GAA3874427.1"/>
    </source>
</evidence>